<dbReference type="InterPro" id="IPR051202">
    <property type="entry name" value="Peptidase_C40"/>
</dbReference>
<dbReference type="PANTHER" id="PTHR47053:SF1">
    <property type="entry name" value="MUREIN DD-ENDOPEPTIDASE MEPH-RELATED"/>
    <property type="match status" value="1"/>
</dbReference>
<protein>
    <recommendedName>
        <fullName evidence="6">NlpC/P60 domain-containing protein</fullName>
    </recommendedName>
</protein>
<evidence type="ECO:0000313" key="8">
    <source>
        <dbReference type="Proteomes" id="UP000243688"/>
    </source>
</evidence>
<dbReference type="EMBL" id="MOXJ01000059">
    <property type="protein sequence ID" value="PDO09209.1"/>
    <property type="molecule type" value="Genomic_DNA"/>
</dbReference>
<reference evidence="7 8" key="1">
    <citation type="submission" date="2016-12" db="EMBL/GenBank/DDBJ databases">
        <title>Candidatus Reconcilibacillus cellulovorans genome.</title>
        <authorList>
            <person name="Kolinko S."/>
            <person name="Wu Y.-W."/>
            <person name="Tachea F."/>
            <person name="Denzel E."/>
            <person name="Hiras J."/>
            <person name="Baecker N."/>
            <person name="Chan L.J."/>
            <person name="Eichorst S.A."/>
            <person name="Frey D."/>
            <person name="Adams P.D."/>
            <person name="Pray T."/>
            <person name="Tanjore D."/>
            <person name="Petzold C.J."/>
            <person name="Gladden J.M."/>
            <person name="Simmons B.A."/>
            <person name="Singer S.W."/>
        </authorList>
    </citation>
    <scope>NUCLEOTIDE SEQUENCE [LARGE SCALE GENOMIC DNA]</scope>
    <source>
        <strain evidence="7">JTherm</strain>
    </source>
</reference>
<evidence type="ECO:0000256" key="4">
    <source>
        <dbReference type="ARBA" id="ARBA00022807"/>
    </source>
</evidence>
<sequence length="182" mass="20010">MKSRLLSLIVACAVAVSFLGAGVPSAHAARASALTDAEKAARVIATAKQYLGTPYEYGSSRLNKRTMDCSELIYWAFLEGIGLELPKSSRTQAAYVKRIGNYKTDWRQLKPGDLMFFMSYRGSSKSAYAGINKQTQRITHVAIYLGDGRIIHTYSNKSGGVRIDRFVGTSWEYRFVGGGSAF</sequence>
<dbReference type="Gene3D" id="3.90.1720.10">
    <property type="entry name" value="endopeptidase domain like (from Nostoc punctiforme)"/>
    <property type="match status" value="1"/>
</dbReference>
<keyword evidence="5" id="KW-0732">Signal</keyword>
<dbReference type="Proteomes" id="UP000243688">
    <property type="component" value="Unassembled WGS sequence"/>
</dbReference>
<evidence type="ECO:0000256" key="5">
    <source>
        <dbReference type="SAM" id="SignalP"/>
    </source>
</evidence>
<feature type="signal peptide" evidence="5">
    <location>
        <begin position="1"/>
        <end position="28"/>
    </location>
</feature>
<keyword evidence="2" id="KW-0645">Protease</keyword>
<feature type="domain" description="NlpC/P60" evidence="6">
    <location>
        <begin position="37"/>
        <end position="182"/>
    </location>
</feature>
<dbReference type="InterPro" id="IPR000064">
    <property type="entry name" value="NLP_P60_dom"/>
</dbReference>
<evidence type="ECO:0000256" key="1">
    <source>
        <dbReference type="ARBA" id="ARBA00007074"/>
    </source>
</evidence>
<dbReference type="SUPFAM" id="SSF54001">
    <property type="entry name" value="Cysteine proteinases"/>
    <property type="match status" value="1"/>
</dbReference>
<evidence type="ECO:0000256" key="3">
    <source>
        <dbReference type="ARBA" id="ARBA00022801"/>
    </source>
</evidence>
<dbReference type="Pfam" id="PF00877">
    <property type="entry name" value="NLPC_P60"/>
    <property type="match status" value="1"/>
</dbReference>
<proteinExistence type="inferred from homology"/>
<comment type="similarity">
    <text evidence="1">Belongs to the peptidase C40 family.</text>
</comment>
<organism evidence="7 8">
    <name type="scientific">Candidatus Reconcilbacillus cellulovorans</name>
    <dbReference type="NCBI Taxonomy" id="1906605"/>
    <lineage>
        <taxon>Bacteria</taxon>
        <taxon>Bacillati</taxon>
        <taxon>Bacillota</taxon>
        <taxon>Bacilli</taxon>
        <taxon>Bacillales</taxon>
        <taxon>Paenibacillaceae</taxon>
        <taxon>Candidatus Reconcilbacillus</taxon>
    </lineage>
</organism>
<keyword evidence="3" id="KW-0378">Hydrolase</keyword>
<name>A0A2A6DXD4_9BACL</name>
<evidence type="ECO:0000259" key="6">
    <source>
        <dbReference type="PROSITE" id="PS51935"/>
    </source>
</evidence>
<dbReference type="PROSITE" id="PS51935">
    <property type="entry name" value="NLPC_P60"/>
    <property type="match status" value="1"/>
</dbReference>
<keyword evidence="4" id="KW-0788">Thiol protease</keyword>
<dbReference type="GO" id="GO:0006508">
    <property type="term" value="P:proteolysis"/>
    <property type="evidence" value="ECO:0007669"/>
    <property type="project" value="UniProtKB-KW"/>
</dbReference>
<feature type="chain" id="PRO_5012924443" description="NlpC/P60 domain-containing protein" evidence="5">
    <location>
        <begin position="29"/>
        <end position="182"/>
    </location>
</feature>
<dbReference type="PANTHER" id="PTHR47053">
    <property type="entry name" value="MUREIN DD-ENDOPEPTIDASE MEPH-RELATED"/>
    <property type="match status" value="1"/>
</dbReference>
<accession>A0A2A6DXD4</accession>
<comment type="caution">
    <text evidence="7">The sequence shown here is derived from an EMBL/GenBank/DDBJ whole genome shotgun (WGS) entry which is preliminary data.</text>
</comment>
<gene>
    <name evidence="7" type="ORF">BLM47_13795</name>
</gene>
<evidence type="ECO:0000256" key="2">
    <source>
        <dbReference type="ARBA" id="ARBA00022670"/>
    </source>
</evidence>
<dbReference type="GO" id="GO:0008234">
    <property type="term" value="F:cysteine-type peptidase activity"/>
    <property type="evidence" value="ECO:0007669"/>
    <property type="project" value="UniProtKB-KW"/>
</dbReference>
<dbReference type="AlphaFoldDB" id="A0A2A6DXD4"/>
<evidence type="ECO:0000313" key="7">
    <source>
        <dbReference type="EMBL" id="PDO09209.1"/>
    </source>
</evidence>
<dbReference type="InterPro" id="IPR038765">
    <property type="entry name" value="Papain-like_cys_pep_sf"/>
</dbReference>